<dbReference type="Gene3D" id="3.10.180.10">
    <property type="entry name" value="2,3-Dihydroxybiphenyl 1,2-Dioxygenase, domain 1"/>
    <property type="match status" value="1"/>
</dbReference>
<dbReference type="PANTHER" id="PTHR33993:SF2">
    <property type="entry name" value="VOC DOMAIN-CONTAINING PROTEIN"/>
    <property type="match status" value="1"/>
</dbReference>
<dbReference type="RefSeq" id="WP_011462710.1">
    <property type="nucleotide sequence ID" value="NC_007908.1"/>
</dbReference>
<organism evidence="2 3">
    <name type="scientific">Albidiferax ferrireducens (strain ATCC BAA-621 / DSM 15236 / T118)</name>
    <name type="common">Rhodoferax ferrireducens</name>
    <dbReference type="NCBI Taxonomy" id="338969"/>
    <lineage>
        <taxon>Bacteria</taxon>
        <taxon>Pseudomonadati</taxon>
        <taxon>Pseudomonadota</taxon>
        <taxon>Betaproteobacteria</taxon>
        <taxon>Burkholderiales</taxon>
        <taxon>Comamonadaceae</taxon>
        <taxon>Rhodoferax</taxon>
    </lineage>
</organism>
<name>Q222B6_ALBFT</name>
<protein>
    <submittedName>
        <fullName evidence="2">Glyoxalase</fullName>
    </submittedName>
</protein>
<evidence type="ECO:0000259" key="1">
    <source>
        <dbReference type="PROSITE" id="PS51819"/>
    </source>
</evidence>
<feature type="domain" description="VOC" evidence="1">
    <location>
        <begin position="2"/>
        <end position="121"/>
    </location>
</feature>
<dbReference type="HOGENOM" id="CLU_127592_3_2_4"/>
<accession>Q222B6</accession>
<dbReference type="Proteomes" id="UP000008332">
    <property type="component" value="Chromosome"/>
</dbReference>
<dbReference type="PROSITE" id="PS51819">
    <property type="entry name" value="VOC"/>
    <property type="match status" value="1"/>
</dbReference>
<dbReference type="CDD" id="cd07247">
    <property type="entry name" value="SgaA_N_like"/>
    <property type="match status" value="1"/>
</dbReference>
<dbReference type="AlphaFoldDB" id="Q222B6"/>
<dbReference type="KEGG" id="rfr:Rfer_0383"/>
<sequence>MKPTYFDLTVRDLARARVFFEKVLGWRFERFPMPYEYYRIQAGPEGEPGIDGGIGRIKDTPLSGGNPLTQVTVPVPNLDVVTSLVQANGGRIVEAKMPIPGVGWYATCAEPGGLFFGLIQADENAK</sequence>
<evidence type="ECO:0000313" key="3">
    <source>
        <dbReference type="Proteomes" id="UP000008332"/>
    </source>
</evidence>
<dbReference type="InterPro" id="IPR052164">
    <property type="entry name" value="Anthracycline_SecMetBiosynth"/>
</dbReference>
<dbReference type="STRING" id="338969.Rfer_0383"/>
<reference evidence="3" key="1">
    <citation type="submission" date="2006-02" db="EMBL/GenBank/DDBJ databases">
        <title>Complete sequence of chromosome of Rhodoferax ferrireducens DSM 15236.</title>
        <authorList>
            <person name="Copeland A."/>
            <person name="Lucas S."/>
            <person name="Lapidus A."/>
            <person name="Barry K."/>
            <person name="Detter J.C."/>
            <person name="Glavina del Rio T."/>
            <person name="Hammon N."/>
            <person name="Israni S."/>
            <person name="Pitluck S."/>
            <person name="Brettin T."/>
            <person name="Bruce D."/>
            <person name="Han C."/>
            <person name="Tapia R."/>
            <person name="Gilna P."/>
            <person name="Kiss H."/>
            <person name="Schmutz J."/>
            <person name="Larimer F."/>
            <person name="Land M."/>
            <person name="Kyrpides N."/>
            <person name="Ivanova N."/>
            <person name="Richardson P."/>
        </authorList>
    </citation>
    <scope>NUCLEOTIDE SEQUENCE [LARGE SCALE GENOMIC DNA]</scope>
    <source>
        <strain evidence="3">ATCC BAA-621 / DSM 15236 / T118</strain>
    </source>
</reference>
<gene>
    <name evidence="2" type="ordered locus">Rfer_0383</name>
</gene>
<proteinExistence type="predicted"/>
<keyword evidence="3" id="KW-1185">Reference proteome</keyword>
<dbReference type="eggNOG" id="COG3324">
    <property type="taxonomic scope" value="Bacteria"/>
</dbReference>
<dbReference type="InterPro" id="IPR037523">
    <property type="entry name" value="VOC_core"/>
</dbReference>
<dbReference type="SUPFAM" id="SSF54593">
    <property type="entry name" value="Glyoxalase/Bleomycin resistance protein/Dihydroxybiphenyl dioxygenase"/>
    <property type="match status" value="1"/>
</dbReference>
<dbReference type="PANTHER" id="PTHR33993">
    <property type="entry name" value="GLYOXALASE-RELATED"/>
    <property type="match status" value="1"/>
</dbReference>
<dbReference type="EMBL" id="CP000267">
    <property type="protein sequence ID" value="ABD68137.1"/>
    <property type="molecule type" value="Genomic_DNA"/>
</dbReference>
<dbReference type="OrthoDB" id="8776491at2"/>
<dbReference type="InterPro" id="IPR053863">
    <property type="entry name" value="Glyoxy/Ble-like_N"/>
</dbReference>
<dbReference type="InterPro" id="IPR029068">
    <property type="entry name" value="Glyas_Bleomycin-R_OHBP_Dase"/>
</dbReference>
<dbReference type="Pfam" id="PF22677">
    <property type="entry name" value="Ble-like_N"/>
    <property type="match status" value="1"/>
</dbReference>
<evidence type="ECO:0000313" key="2">
    <source>
        <dbReference type="EMBL" id="ABD68137.1"/>
    </source>
</evidence>